<accession>A0A1M4T397</accession>
<evidence type="ECO:0000259" key="3">
    <source>
        <dbReference type="PROSITE" id="PS50930"/>
    </source>
</evidence>
<reference evidence="4 5" key="1">
    <citation type="submission" date="2016-11" db="EMBL/GenBank/DDBJ databases">
        <authorList>
            <person name="Jaros S."/>
            <person name="Januszkiewicz K."/>
            <person name="Wedrychowicz H."/>
        </authorList>
    </citation>
    <scope>NUCLEOTIDE SEQUENCE [LARGE SCALE GENOMIC DNA]</scope>
    <source>
        <strain evidence="4 5">DSM 25661</strain>
    </source>
</reference>
<dbReference type="GO" id="GO:0003677">
    <property type="term" value="F:DNA binding"/>
    <property type="evidence" value="ECO:0007669"/>
    <property type="project" value="InterPro"/>
</dbReference>
<dbReference type="Gene3D" id="3.40.50.2300">
    <property type="match status" value="1"/>
</dbReference>
<feature type="domain" description="Response regulatory" evidence="2">
    <location>
        <begin position="3"/>
        <end position="114"/>
    </location>
</feature>
<feature type="domain" description="HTH LytTR-type" evidence="3">
    <location>
        <begin position="144"/>
        <end position="250"/>
    </location>
</feature>
<dbReference type="GO" id="GO:0000156">
    <property type="term" value="F:phosphorelay response regulator activity"/>
    <property type="evidence" value="ECO:0007669"/>
    <property type="project" value="InterPro"/>
</dbReference>
<dbReference type="InterPro" id="IPR046947">
    <property type="entry name" value="LytR-like"/>
</dbReference>
<dbReference type="SMART" id="SM00850">
    <property type="entry name" value="LytTR"/>
    <property type="match status" value="1"/>
</dbReference>
<evidence type="ECO:0000313" key="4">
    <source>
        <dbReference type="EMBL" id="SHE38910.1"/>
    </source>
</evidence>
<keyword evidence="5" id="KW-1185">Reference proteome</keyword>
<keyword evidence="1" id="KW-0597">Phosphoprotein</keyword>
<dbReference type="SUPFAM" id="SSF52172">
    <property type="entry name" value="CheY-like"/>
    <property type="match status" value="1"/>
</dbReference>
<dbReference type="STRING" id="1155689.SAMN05444278_101472"/>
<name>A0A1M4T397_9FLAO</name>
<dbReference type="InterPro" id="IPR011006">
    <property type="entry name" value="CheY-like_superfamily"/>
</dbReference>
<sequence>MISAIIIEDEKPAARRLNKLVSQLDIKVLKTLHSVSEAINWFEDNKQPELLFLDIQLSDGLSFEIFEHIQLKSAIIFTTAYDEYALKAFKLNSVDYLLKPIDQSELETAVQKFKMQTKPHTYDLEMIKNLFLDNMNQQDYKERFTVKVGDHIKLFQTSSIQCFYSHEKATYLVNELGKTYVIDQSLDELNTQLNPKKFFKISRKFIVNISFIKELVSYSNSRLRVVLKAKLDEIPIVSREKVKDFKNWIN</sequence>
<dbReference type="PROSITE" id="PS50930">
    <property type="entry name" value="HTH_LYTTR"/>
    <property type="match status" value="1"/>
</dbReference>
<evidence type="ECO:0000256" key="1">
    <source>
        <dbReference type="PROSITE-ProRule" id="PRU00169"/>
    </source>
</evidence>
<dbReference type="PANTHER" id="PTHR37299:SF1">
    <property type="entry name" value="STAGE 0 SPORULATION PROTEIN A HOMOLOG"/>
    <property type="match status" value="1"/>
</dbReference>
<dbReference type="RefSeq" id="WP_317041044.1">
    <property type="nucleotide sequence ID" value="NZ_FQTW01000001.1"/>
</dbReference>
<dbReference type="SMART" id="SM00448">
    <property type="entry name" value="REC"/>
    <property type="match status" value="1"/>
</dbReference>
<dbReference type="AlphaFoldDB" id="A0A1M4T397"/>
<gene>
    <name evidence="4" type="ORF">SAMN05444278_101472</name>
</gene>
<organism evidence="4 5">
    <name type="scientific">Psychroflexus salarius</name>
    <dbReference type="NCBI Taxonomy" id="1155689"/>
    <lineage>
        <taxon>Bacteria</taxon>
        <taxon>Pseudomonadati</taxon>
        <taxon>Bacteroidota</taxon>
        <taxon>Flavobacteriia</taxon>
        <taxon>Flavobacteriales</taxon>
        <taxon>Flavobacteriaceae</taxon>
        <taxon>Psychroflexus</taxon>
    </lineage>
</organism>
<dbReference type="InterPro" id="IPR001789">
    <property type="entry name" value="Sig_transdc_resp-reg_receiver"/>
</dbReference>
<dbReference type="FunFam" id="3.40.50.2300:FF:000361">
    <property type="entry name" value="Two-component system response regulator"/>
    <property type="match status" value="1"/>
</dbReference>
<evidence type="ECO:0000259" key="2">
    <source>
        <dbReference type="PROSITE" id="PS50110"/>
    </source>
</evidence>
<feature type="modified residue" description="4-aspartylphosphate" evidence="1">
    <location>
        <position position="54"/>
    </location>
</feature>
<dbReference type="EMBL" id="FQTW01000001">
    <property type="protein sequence ID" value="SHE38910.1"/>
    <property type="molecule type" value="Genomic_DNA"/>
</dbReference>
<dbReference type="Proteomes" id="UP000184462">
    <property type="component" value="Unassembled WGS sequence"/>
</dbReference>
<dbReference type="PANTHER" id="PTHR37299">
    <property type="entry name" value="TRANSCRIPTIONAL REGULATOR-RELATED"/>
    <property type="match status" value="1"/>
</dbReference>
<dbReference type="PROSITE" id="PS50110">
    <property type="entry name" value="RESPONSE_REGULATORY"/>
    <property type="match status" value="1"/>
</dbReference>
<evidence type="ECO:0000313" key="5">
    <source>
        <dbReference type="Proteomes" id="UP000184462"/>
    </source>
</evidence>
<protein>
    <submittedName>
        <fullName evidence="4">Two component transcriptional regulator, LytTR family</fullName>
    </submittedName>
</protein>
<dbReference type="Gene3D" id="2.40.50.1020">
    <property type="entry name" value="LytTr DNA-binding domain"/>
    <property type="match status" value="1"/>
</dbReference>
<dbReference type="Pfam" id="PF04397">
    <property type="entry name" value="LytTR"/>
    <property type="match status" value="1"/>
</dbReference>
<dbReference type="InterPro" id="IPR007492">
    <property type="entry name" value="LytTR_DNA-bd_dom"/>
</dbReference>
<dbReference type="Pfam" id="PF00072">
    <property type="entry name" value="Response_reg"/>
    <property type="match status" value="1"/>
</dbReference>
<proteinExistence type="predicted"/>